<dbReference type="GO" id="GO:0005315">
    <property type="term" value="F:phosphate transmembrane transporter activity"/>
    <property type="evidence" value="ECO:0007669"/>
    <property type="project" value="InterPro"/>
</dbReference>
<evidence type="ECO:0000313" key="12">
    <source>
        <dbReference type="Proteomes" id="UP000008718"/>
    </source>
</evidence>
<evidence type="ECO:0000256" key="9">
    <source>
        <dbReference type="RuleBase" id="RU363043"/>
    </source>
</evidence>
<dbReference type="PANTHER" id="PTHR43470">
    <property type="entry name" value="PHOSPHATE TRANSPORT SYSTEM PERMEASE PROTEIN PSTA-RELATED"/>
    <property type="match status" value="1"/>
</dbReference>
<feature type="transmembrane region" description="Helical" evidence="9">
    <location>
        <begin position="118"/>
        <end position="137"/>
    </location>
</feature>
<evidence type="ECO:0000256" key="6">
    <source>
        <dbReference type="ARBA" id="ARBA00022692"/>
    </source>
</evidence>
<dbReference type="NCBIfam" id="TIGR00974">
    <property type="entry name" value="3a0107s02c"/>
    <property type="match status" value="1"/>
</dbReference>
<evidence type="ECO:0000256" key="5">
    <source>
        <dbReference type="ARBA" id="ARBA00022475"/>
    </source>
</evidence>
<evidence type="ECO:0000256" key="3">
    <source>
        <dbReference type="ARBA" id="ARBA00016864"/>
    </source>
</evidence>
<dbReference type="CDD" id="cd06261">
    <property type="entry name" value="TM_PBP2"/>
    <property type="match status" value="1"/>
</dbReference>
<dbReference type="RefSeq" id="WP_013445273.1">
    <property type="nucleotide sequence ID" value="NC_014734.1"/>
</dbReference>
<dbReference type="eggNOG" id="COG0581">
    <property type="taxonomic scope" value="Bacteria"/>
</dbReference>
<gene>
    <name evidence="11" type="ordered locus">Palpr_1765</name>
</gene>
<dbReference type="EMBL" id="CP002345">
    <property type="protein sequence ID" value="ADQ79904.1"/>
    <property type="molecule type" value="Genomic_DNA"/>
</dbReference>
<evidence type="ECO:0000259" key="10">
    <source>
        <dbReference type="PROSITE" id="PS50928"/>
    </source>
</evidence>
<evidence type="ECO:0000256" key="8">
    <source>
        <dbReference type="ARBA" id="ARBA00023136"/>
    </source>
</evidence>
<evidence type="ECO:0000256" key="4">
    <source>
        <dbReference type="ARBA" id="ARBA00022448"/>
    </source>
</evidence>
<dbReference type="PROSITE" id="PS50928">
    <property type="entry name" value="ABC_TM1"/>
    <property type="match status" value="1"/>
</dbReference>
<protein>
    <recommendedName>
        <fullName evidence="3 9">Phosphate transport system permease protein PstA</fullName>
    </recommendedName>
</protein>
<reference key="1">
    <citation type="submission" date="2010-11" db="EMBL/GenBank/DDBJ databases">
        <title>The complete genome of Paludibacter propionicigenes DSM 17365.</title>
        <authorList>
            <consortium name="US DOE Joint Genome Institute (JGI-PGF)"/>
            <person name="Lucas S."/>
            <person name="Copeland A."/>
            <person name="Lapidus A."/>
            <person name="Bruce D."/>
            <person name="Goodwin L."/>
            <person name="Pitluck S."/>
            <person name="Kyrpides N."/>
            <person name="Mavromatis K."/>
            <person name="Ivanova N."/>
            <person name="Munk A.C."/>
            <person name="Brettin T."/>
            <person name="Detter J.C."/>
            <person name="Han C."/>
            <person name="Tapia R."/>
            <person name="Land M."/>
            <person name="Hauser L."/>
            <person name="Markowitz V."/>
            <person name="Cheng J.-F."/>
            <person name="Hugenholtz P."/>
            <person name="Woyke T."/>
            <person name="Wu D."/>
            <person name="Gronow S."/>
            <person name="Wellnitz S."/>
            <person name="Brambilla E."/>
            <person name="Klenk H.-P."/>
            <person name="Eisen J.A."/>
        </authorList>
    </citation>
    <scope>NUCLEOTIDE SEQUENCE</scope>
    <source>
        <strain>WB4</strain>
    </source>
</reference>
<dbReference type="GO" id="GO:0035435">
    <property type="term" value="P:phosphate ion transmembrane transport"/>
    <property type="evidence" value="ECO:0007669"/>
    <property type="project" value="InterPro"/>
</dbReference>
<keyword evidence="4" id="KW-0813">Transport</keyword>
<feature type="transmembrane region" description="Helical" evidence="9">
    <location>
        <begin position="20"/>
        <end position="49"/>
    </location>
</feature>
<keyword evidence="8 9" id="KW-0472">Membrane</keyword>
<dbReference type="OrthoDB" id="9785113at2"/>
<dbReference type="InterPro" id="IPR000515">
    <property type="entry name" value="MetI-like"/>
</dbReference>
<organism evidence="11 12">
    <name type="scientific">Paludibacter propionicigenes (strain DSM 17365 / JCM 13257 / WB4)</name>
    <dbReference type="NCBI Taxonomy" id="694427"/>
    <lineage>
        <taxon>Bacteria</taxon>
        <taxon>Pseudomonadati</taxon>
        <taxon>Bacteroidota</taxon>
        <taxon>Bacteroidia</taxon>
        <taxon>Bacteroidales</taxon>
        <taxon>Paludibacteraceae</taxon>
        <taxon>Paludibacter</taxon>
    </lineage>
</organism>
<dbReference type="Proteomes" id="UP000008718">
    <property type="component" value="Chromosome"/>
</dbReference>
<dbReference type="GO" id="GO:0005886">
    <property type="term" value="C:plasma membrane"/>
    <property type="evidence" value="ECO:0007669"/>
    <property type="project" value="UniProtKB-SubCell"/>
</dbReference>
<dbReference type="Gene3D" id="1.10.3720.10">
    <property type="entry name" value="MetI-like"/>
    <property type="match status" value="1"/>
</dbReference>
<comment type="similarity">
    <text evidence="2 9">Belongs to the binding-protein-dependent transport system permease family. CysTW subfamily.</text>
</comment>
<keyword evidence="6 9" id="KW-0812">Transmembrane</keyword>
<dbReference type="InterPro" id="IPR005672">
    <property type="entry name" value="Phosphate_PstA"/>
</dbReference>
<sequence length="295" mass="31838">MTPIINSGRTDNKKRLSQAVAFTIFKLMSYSVVLILFLILGFIVTKGIGVISWDFLTKAPEEGMTKGGIFPAIVGTLCLVLGSSVFSFPIGIMSGIYMNEYAAGNKFATFVRIMTNNLSGVPSVVFGLFGMSLFVNTMKFGDSILAGSLTLGLLSLPLVIRTTEESLKAIDKSYREGSLALGATKLQTIRKVIMPMAFPNIITGLILSIGRVSGETAPILFTVAAYFLPKLPTSIFDQVMALPYHLYVISTSGTDINSSRGIAYGTALVLIVIVLIVNLLANFLRSYFAKKVKTN</sequence>
<keyword evidence="5 9" id="KW-1003">Cell membrane</keyword>
<dbReference type="PANTHER" id="PTHR43470:SF3">
    <property type="entry name" value="PHOSPHATE TRANSPORT SYSTEM PERMEASE PROTEIN PSTA-RELATED"/>
    <property type="match status" value="1"/>
</dbReference>
<dbReference type="KEGG" id="ppn:Palpr_1765"/>
<dbReference type="InterPro" id="IPR035906">
    <property type="entry name" value="MetI-like_sf"/>
</dbReference>
<evidence type="ECO:0000256" key="2">
    <source>
        <dbReference type="ARBA" id="ARBA00007069"/>
    </source>
</evidence>
<evidence type="ECO:0000313" key="11">
    <source>
        <dbReference type="EMBL" id="ADQ79904.1"/>
    </source>
</evidence>
<feature type="transmembrane region" description="Helical" evidence="9">
    <location>
        <begin position="69"/>
        <end position="97"/>
    </location>
</feature>
<feature type="transmembrane region" description="Helical" evidence="9">
    <location>
        <begin position="262"/>
        <end position="284"/>
    </location>
</feature>
<accession>E4T5B0</accession>
<dbReference type="SUPFAM" id="SSF161098">
    <property type="entry name" value="MetI-like"/>
    <property type="match status" value="1"/>
</dbReference>
<dbReference type="AlphaFoldDB" id="E4T5B0"/>
<keyword evidence="12" id="KW-1185">Reference proteome</keyword>
<feature type="transmembrane region" description="Helical" evidence="9">
    <location>
        <begin position="192"/>
        <end position="210"/>
    </location>
</feature>
<reference evidence="11 12" key="2">
    <citation type="journal article" date="2011" name="Stand. Genomic Sci.">
        <title>Complete genome sequence of Paludibacter propionicigenes type strain (WB4).</title>
        <authorList>
            <person name="Gronow S."/>
            <person name="Munk C."/>
            <person name="Lapidus A."/>
            <person name="Nolan M."/>
            <person name="Lucas S."/>
            <person name="Hammon N."/>
            <person name="Deshpande S."/>
            <person name="Cheng J.F."/>
            <person name="Tapia R."/>
            <person name="Han C."/>
            <person name="Goodwin L."/>
            <person name="Pitluck S."/>
            <person name="Liolios K."/>
            <person name="Ivanova N."/>
            <person name="Mavromatis K."/>
            <person name="Mikhailova N."/>
            <person name="Pati A."/>
            <person name="Chen A."/>
            <person name="Palaniappan K."/>
            <person name="Land M."/>
            <person name="Hauser L."/>
            <person name="Chang Y.J."/>
            <person name="Jeffries C.D."/>
            <person name="Brambilla E."/>
            <person name="Rohde M."/>
            <person name="Goker M."/>
            <person name="Detter J.C."/>
            <person name="Woyke T."/>
            <person name="Bristow J."/>
            <person name="Eisen J.A."/>
            <person name="Markowitz V."/>
            <person name="Hugenholtz P."/>
            <person name="Kyrpides N.C."/>
            <person name="Klenk H.P."/>
        </authorList>
    </citation>
    <scope>NUCLEOTIDE SEQUENCE [LARGE SCALE GENOMIC DNA]</scope>
    <source>
        <strain evidence="12">DSM 17365 / JCM 13257 / WB4</strain>
    </source>
</reference>
<keyword evidence="7 9" id="KW-1133">Transmembrane helix</keyword>
<dbReference type="STRING" id="694427.Palpr_1765"/>
<comment type="caution">
    <text evidence="9">Lacks conserved residue(s) required for the propagation of feature annotation.</text>
</comment>
<dbReference type="HOGENOM" id="CLU_033621_2_2_10"/>
<proteinExistence type="inferred from homology"/>
<feature type="domain" description="ABC transmembrane type-1" evidence="10">
    <location>
        <begin position="73"/>
        <end position="281"/>
    </location>
</feature>
<comment type="subcellular location">
    <subcellularLocation>
        <location evidence="1 9">Cell membrane</location>
        <topology evidence="1 9">Multi-pass membrane protein</topology>
    </subcellularLocation>
</comment>
<dbReference type="Pfam" id="PF00528">
    <property type="entry name" value="BPD_transp_1"/>
    <property type="match status" value="1"/>
</dbReference>
<evidence type="ECO:0000256" key="1">
    <source>
        <dbReference type="ARBA" id="ARBA00004651"/>
    </source>
</evidence>
<evidence type="ECO:0000256" key="7">
    <source>
        <dbReference type="ARBA" id="ARBA00022989"/>
    </source>
</evidence>
<name>E4T5B0_PALPW</name>